<dbReference type="PANTHER" id="PTHR46534">
    <property type="entry name" value="IGGFC_BINDING DOMAIN-CONTAINING PROTEIN"/>
    <property type="match status" value="1"/>
</dbReference>
<dbReference type="EMBL" id="JAODUO010000242">
    <property type="protein sequence ID" value="KAK2185198.1"/>
    <property type="molecule type" value="Genomic_DNA"/>
</dbReference>
<feature type="region of interest" description="Disordered" evidence="1">
    <location>
        <begin position="24"/>
        <end position="43"/>
    </location>
</feature>
<keyword evidence="5" id="KW-1185">Reference proteome</keyword>
<name>A0AAD9NZ69_RIDPI</name>
<evidence type="ECO:0000259" key="3">
    <source>
        <dbReference type="PROSITE" id="PS51019"/>
    </source>
</evidence>
<organism evidence="4 5">
    <name type="scientific">Ridgeia piscesae</name>
    <name type="common">Tubeworm</name>
    <dbReference type="NCBI Taxonomy" id="27915"/>
    <lineage>
        <taxon>Eukaryota</taxon>
        <taxon>Metazoa</taxon>
        <taxon>Spiralia</taxon>
        <taxon>Lophotrochozoa</taxon>
        <taxon>Annelida</taxon>
        <taxon>Polychaeta</taxon>
        <taxon>Sedentaria</taxon>
        <taxon>Canalipalpata</taxon>
        <taxon>Sabellida</taxon>
        <taxon>Siboglinidae</taxon>
        <taxon>Ridgeia</taxon>
    </lineage>
</organism>
<dbReference type="PANTHER" id="PTHR46534:SF1">
    <property type="entry name" value="IGGFC-BINDING PROTEIN N-TERMINAL DOMAIN-CONTAINING PROTEIN"/>
    <property type="match status" value="1"/>
</dbReference>
<evidence type="ECO:0000256" key="2">
    <source>
        <dbReference type="SAM" id="SignalP"/>
    </source>
</evidence>
<reference evidence="4" key="1">
    <citation type="journal article" date="2023" name="Mol. Biol. Evol.">
        <title>Third-Generation Sequencing Reveals the Adaptive Role of the Epigenome in Three Deep-Sea Polychaetes.</title>
        <authorList>
            <person name="Perez M."/>
            <person name="Aroh O."/>
            <person name="Sun Y."/>
            <person name="Lan Y."/>
            <person name="Juniper S.K."/>
            <person name="Young C.R."/>
            <person name="Angers B."/>
            <person name="Qian P.Y."/>
        </authorList>
    </citation>
    <scope>NUCLEOTIDE SEQUENCE</scope>
    <source>
        <strain evidence="4">R07B-5</strain>
    </source>
</reference>
<dbReference type="AlphaFoldDB" id="A0AAD9NZ69"/>
<dbReference type="Gene3D" id="2.60.40.4060">
    <property type="entry name" value="Reeler domain"/>
    <property type="match status" value="1"/>
</dbReference>
<dbReference type="PROSITE" id="PS51019">
    <property type="entry name" value="REELIN"/>
    <property type="match status" value="1"/>
</dbReference>
<feature type="domain" description="Reelin" evidence="3">
    <location>
        <begin position="9"/>
        <end position="173"/>
    </location>
</feature>
<sequence>MRLIQVSALLSIVMPVTGVTDISCGTMQPNSRGTTPRTSKSPYTLVISPSTYTPNSQVTVTLRGQSANFKGFLLQARVVGDTSNQPIGTFTSPPLHAQLRRCQTADDTLIHSDETSKKEITVTWNAPSKRVGDLEFVVTVLQSVNTYWIRVKSPVVTPDMTSGSMSTSGTDFILMFIAINSEEPGPPELIFTTLESSDVHVTVEVPSLSYKRSLTVSMSSLGFDSLRRDVRMSGTGKSNKGILVTTSAEVSIYGINKGLYATDGFLALPIDTLGKEYYAISYTPDGHYCELGIVATKDDTIVHMILPTHNNLRITYKGNTYQQGDIIAVTLDKLETFQLQTSSDLTGLHIVSNEIVAAYSGHTGIEDTSPGHSVVQLLPVSRWGKSFAVTSFPGRTNDDIIRLVTSAENTTLTIDGIQMVLPFKGWHHNFTLPSGSSKYFTTDKPVLAIQHGQDQSNHANGDITTAIVPSIEQYQSEYTFATPDASDGNFVNEALVLVRTTNQDTVYLDSASVTSMNGDTWQPVGGSSPAMVAKRVRVTVGQHHIYMKDSTETFGVVLFGYANKESYSFPGGMEMKIINSAGCVPSPAFAGDGTDNDCDGSVDEETCDNMDNDGDGLIDEDCNLPPGQCSLHYEGNEFIIMFIETATPTEDPKLFVSSPSTSEVVVTIETPVFGKPFTKTIVLYPRRTHVIVLPKELIVTGTTVEKKGILVRSTDDIILSMQQGLCGTFNVIPVTALGDNYLVMSWWPGGAATSRGLIGIIAAEDNTYVRAIIPLDVGVILTYNGIDYNETQPLELVLNKFETVQLQSANVADVTGTKIEANNKVAVFSGVVSTTVGNSDDIVQEMTPIHAAGTTFVHVGFHEEVTGYRFRVMSVHSNTTVTISGNETYLSHAGQYTDHSMSSAEPVGISADKPVIVAEFSESKASGTPGGPPMVLIPPTQQYRNEYTFTVPMPSTVYNSSYLMLIIEGGQEDQIFMDGNQVQGQRVDIVDTSPQLVGVTTTVSAGRHHIYHQFHDVKFGLYLYGTAREVCAFSFVAGMCLDDIRQTKVRNTTDFKYVSFTVDVPCTKLTVKSTTLQQSFSGQYIRMKEPLNGRPAYKHTTLGRFLYLIDAQTKFWLFGTELGKNRGLILAHSEAQEPAEVKVTWRSYDTSDMTWKDDDSVSLQCDDKATTCEKLTIGGDMVSNSIPGEFVLRSNVLNGRPAYENTARGLYFYYFVDSNGQFWIVGTKLGAAVGLVVNTDRATNPRLITGRWLTLQGGHWVVDRDVQLQCM</sequence>
<feature type="chain" id="PRO_5042270016" description="Reelin domain-containing protein" evidence="2">
    <location>
        <begin position="19"/>
        <end position="1271"/>
    </location>
</feature>
<dbReference type="CDD" id="cd08544">
    <property type="entry name" value="Reeler"/>
    <property type="match status" value="1"/>
</dbReference>
<comment type="caution">
    <text evidence="4">The sequence shown here is derived from an EMBL/GenBank/DDBJ whole genome shotgun (WGS) entry which is preliminary data.</text>
</comment>
<dbReference type="InterPro" id="IPR042307">
    <property type="entry name" value="Reeler_sf"/>
</dbReference>
<proteinExistence type="predicted"/>
<gene>
    <name evidence="4" type="ORF">NP493_243g03007</name>
</gene>
<dbReference type="InterPro" id="IPR035234">
    <property type="entry name" value="IgGFc-bd_N"/>
</dbReference>
<dbReference type="Proteomes" id="UP001209878">
    <property type="component" value="Unassembled WGS sequence"/>
</dbReference>
<accession>A0AAD9NZ69</accession>
<keyword evidence="2" id="KW-0732">Signal</keyword>
<feature type="signal peptide" evidence="2">
    <location>
        <begin position="1"/>
        <end position="18"/>
    </location>
</feature>
<dbReference type="InterPro" id="IPR002861">
    <property type="entry name" value="Reeler_dom"/>
</dbReference>
<evidence type="ECO:0000313" key="5">
    <source>
        <dbReference type="Proteomes" id="UP001209878"/>
    </source>
</evidence>
<protein>
    <recommendedName>
        <fullName evidence="3">Reelin domain-containing protein</fullName>
    </recommendedName>
</protein>
<evidence type="ECO:0000313" key="4">
    <source>
        <dbReference type="EMBL" id="KAK2185198.1"/>
    </source>
</evidence>
<dbReference type="Pfam" id="PF17517">
    <property type="entry name" value="IgGFc_binding"/>
    <property type="match status" value="2"/>
</dbReference>
<evidence type="ECO:0000256" key="1">
    <source>
        <dbReference type="SAM" id="MobiDB-lite"/>
    </source>
</evidence>
<dbReference type="Pfam" id="PF02014">
    <property type="entry name" value="Reeler"/>
    <property type="match status" value="1"/>
</dbReference>